<dbReference type="CDD" id="cd06261">
    <property type="entry name" value="TM_PBP2"/>
    <property type="match status" value="2"/>
</dbReference>
<accession>A0A533QA78</accession>
<feature type="transmembrane region" description="Helical" evidence="5">
    <location>
        <begin position="161"/>
        <end position="185"/>
    </location>
</feature>
<dbReference type="AlphaFoldDB" id="A0A533QA78"/>
<dbReference type="Proteomes" id="UP000319783">
    <property type="component" value="Unassembled WGS sequence"/>
</dbReference>
<name>A0A533QA78_9BACT</name>
<comment type="caution">
    <text evidence="7">The sequence shown here is derived from an EMBL/GenBank/DDBJ whole genome shotgun (WGS) entry which is preliminary data.</text>
</comment>
<feature type="transmembrane region" description="Helical" evidence="5">
    <location>
        <begin position="125"/>
        <end position="149"/>
    </location>
</feature>
<dbReference type="GO" id="GO:0005886">
    <property type="term" value="C:plasma membrane"/>
    <property type="evidence" value="ECO:0007669"/>
    <property type="project" value="UniProtKB-SubCell"/>
</dbReference>
<feature type="domain" description="ABC transmembrane type-1" evidence="6">
    <location>
        <begin position="432"/>
        <end position="622"/>
    </location>
</feature>
<reference evidence="7 8" key="1">
    <citation type="submission" date="2019-04" db="EMBL/GenBank/DDBJ databases">
        <title>Genome of a novel bacterium Candidatus Jettenia ecosi reconstructed from metagenome of an anammox bioreactor.</title>
        <authorList>
            <person name="Mardanov A.V."/>
            <person name="Beletsky A.V."/>
            <person name="Ravin N.V."/>
            <person name="Botchkova E.A."/>
            <person name="Litti Y.V."/>
            <person name="Nozhevnikova A.N."/>
        </authorList>
    </citation>
    <scope>NUCLEOTIDE SEQUENCE [LARGE SCALE GENOMIC DNA]</scope>
    <source>
        <strain evidence="7">J2</strain>
    </source>
</reference>
<protein>
    <submittedName>
        <fullName evidence="7">ABC transporter permease protein</fullName>
    </submittedName>
</protein>
<feature type="transmembrane region" description="Helical" evidence="5">
    <location>
        <begin position="470"/>
        <end position="493"/>
    </location>
</feature>
<dbReference type="GO" id="GO:0055085">
    <property type="term" value="P:transmembrane transport"/>
    <property type="evidence" value="ECO:0007669"/>
    <property type="project" value="InterPro"/>
</dbReference>
<organism evidence="7 8">
    <name type="scientific">Candidatus Jettenia ecosi</name>
    <dbReference type="NCBI Taxonomy" id="2494326"/>
    <lineage>
        <taxon>Bacteria</taxon>
        <taxon>Pseudomonadati</taxon>
        <taxon>Planctomycetota</taxon>
        <taxon>Candidatus Brocadiia</taxon>
        <taxon>Candidatus Brocadiales</taxon>
        <taxon>Candidatus Brocadiaceae</taxon>
        <taxon>Candidatus Jettenia</taxon>
    </lineage>
</organism>
<sequence>MLVYGNIFTSVYGYIFLADSDHSTLRNPIQFIKFIIWDRYNLARASQPPVLRINCREAFILKMNMELLQNVPPPKERLEHSFTWGDVIVILLIAVLLYGGARLAFDSPPIIEGSQISLNPSALPWYTLLSVGRMLAAYILSLLFTLTYGRAAAYNRRAESVLMPLLDVLQSVPILSFLPIVFLGLSAVLPHRVAAELAAVVLIFTSQTWNMTFSWYQSLTTIPKELREASSIFRLNTWLRFKHLELPFAMIGLIWNSVVSWAGGWFFLMASEIFTVGSKDFRLPGLGAYLQEAANQGDFRSIAFGLTALIMTIVALDQFIWRPLLAWSDRFKVEMVESDQPPTSWFYNLVRTSRLFLWRKMIFEKTNEHLDHWFIQRAPMKAVWNGNDEKLSWKLSVFYLLIGILILYGGFRAAEMLVSVPQAQWGQIGIGILVTFLRVSVSLVIALLWTIPVGAAIGTNRRIAAILQPIVQVTAAVPATAIFPIILLFFINIAGGLNIAAIFLMLMGTQWYLLFNIIAGASAIPQDLKYTSSLLQLSRWETWRTLILPALFPFIITGAITASGGAWNASIVAEFVHFGGQTLFATGIGSLISQATAKGDYPLLLASTLSMILTVVLVNRLFWRRLYKIAKEKYRME</sequence>
<evidence type="ECO:0000259" key="6">
    <source>
        <dbReference type="PROSITE" id="PS50928"/>
    </source>
</evidence>
<feature type="transmembrane region" description="Helical" evidence="5">
    <location>
        <begin position="545"/>
        <end position="567"/>
    </location>
</feature>
<comment type="subcellular location">
    <subcellularLocation>
        <location evidence="1 5">Cell membrane</location>
        <topology evidence="1 5">Multi-pass membrane protein</topology>
    </subcellularLocation>
</comment>
<gene>
    <name evidence="7" type="ORF">JETT_2129</name>
</gene>
<evidence type="ECO:0000256" key="1">
    <source>
        <dbReference type="ARBA" id="ARBA00004651"/>
    </source>
</evidence>
<dbReference type="Pfam" id="PF00528">
    <property type="entry name" value="BPD_transp_1"/>
    <property type="match status" value="2"/>
</dbReference>
<dbReference type="PANTHER" id="PTHR42744:SF1">
    <property type="entry name" value="BINDING-PROTEIN-DEPENDENT TRANSPORT SYSTEMS INNER MEMBRANE COMPONENT"/>
    <property type="match status" value="1"/>
</dbReference>
<dbReference type="InterPro" id="IPR035906">
    <property type="entry name" value="MetI-like_sf"/>
</dbReference>
<dbReference type="EMBL" id="SULG01000042">
    <property type="protein sequence ID" value="TLD41583.1"/>
    <property type="molecule type" value="Genomic_DNA"/>
</dbReference>
<feature type="transmembrane region" description="Helical" evidence="5">
    <location>
        <begin position="391"/>
        <end position="408"/>
    </location>
</feature>
<evidence type="ECO:0000256" key="4">
    <source>
        <dbReference type="ARBA" id="ARBA00023136"/>
    </source>
</evidence>
<dbReference type="SUPFAM" id="SSF161098">
    <property type="entry name" value="MetI-like"/>
    <property type="match status" value="2"/>
</dbReference>
<evidence type="ECO:0000313" key="8">
    <source>
        <dbReference type="Proteomes" id="UP000319783"/>
    </source>
</evidence>
<evidence type="ECO:0000256" key="2">
    <source>
        <dbReference type="ARBA" id="ARBA00022692"/>
    </source>
</evidence>
<feature type="transmembrane region" description="Helical" evidence="5">
    <location>
        <begin position="499"/>
        <end position="524"/>
    </location>
</feature>
<evidence type="ECO:0000313" key="7">
    <source>
        <dbReference type="EMBL" id="TLD41583.1"/>
    </source>
</evidence>
<evidence type="ECO:0000256" key="5">
    <source>
        <dbReference type="RuleBase" id="RU363032"/>
    </source>
</evidence>
<feature type="transmembrane region" description="Helical" evidence="5">
    <location>
        <begin position="302"/>
        <end position="321"/>
    </location>
</feature>
<keyword evidence="3 5" id="KW-1133">Transmembrane helix</keyword>
<keyword evidence="4 5" id="KW-0472">Membrane</keyword>
<feature type="transmembrane region" description="Helical" evidence="5">
    <location>
        <begin position="601"/>
        <end position="623"/>
    </location>
</feature>
<comment type="similarity">
    <text evidence="5">Belongs to the binding-protein-dependent transport system permease family.</text>
</comment>
<feature type="transmembrane region" description="Helical" evidence="5">
    <location>
        <begin position="428"/>
        <end position="449"/>
    </location>
</feature>
<feature type="transmembrane region" description="Helical" evidence="5">
    <location>
        <begin position="84"/>
        <end position="105"/>
    </location>
</feature>
<dbReference type="InterPro" id="IPR000515">
    <property type="entry name" value="MetI-like"/>
</dbReference>
<keyword evidence="5" id="KW-0813">Transport</keyword>
<proteinExistence type="inferred from homology"/>
<evidence type="ECO:0000256" key="3">
    <source>
        <dbReference type="ARBA" id="ARBA00022989"/>
    </source>
</evidence>
<keyword evidence="2 5" id="KW-0812">Transmembrane</keyword>
<dbReference type="Gene3D" id="1.10.3720.10">
    <property type="entry name" value="MetI-like"/>
    <property type="match status" value="2"/>
</dbReference>
<feature type="domain" description="ABC transmembrane type-1" evidence="6">
    <location>
        <begin position="127"/>
        <end position="320"/>
    </location>
</feature>
<feature type="transmembrane region" description="Helical" evidence="5">
    <location>
        <begin position="248"/>
        <end position="268"/>
    </location>
</feature>
<dbReference type="PROSITE" id="PS50928">
    <property type="entry name" value="ABC_TM1"/>
    <property type="match status" value="2"/>
</dbReference>
<dbReference type="PANTHER" id="PTHR42744">
    <property type="entry name" value="BINDING-PROTEIN-DEPENDENT TRANSPORT SYSTEMS INNER MEMBRANE COMPONENT"/>
    <property type="match status" value="1"/>
</dbReference>